<dbReference type="PROSITE" id="PS50217">
    <property type="entry name" value="BZIP"/>
    <property type="match status" value="1"/>
</dbReference>
<dbReference type="Gene3D" id="1.20.5.170">
    <property type="match status" value="1"/>
</dbReference>
<dbReference type="PROSITE" id="PS00036">
    <property type="entry name" value="BZIP_BASIC"/>
    <property type="match status" value="1"/>
</dbReference>
<dbReference type="InterPro" id="IPR000837">
    <property type="entry name" value="AP-1"/>
</dbReference>
<dbReference type="InterPro" id="IPR046347">
    <property type="entry name" value="bZIP_sf"/>
</dbReference>
<dbReference type="PANTHER" id="PTHR23351">
    <property type="entry name" value="FOS TRANSCRIPTION FACTOR-RELATED"/>
    <property type="match status" value="1"/>
</dbReference>
<feature type="compositionally biased region" description="Gly residues" evidence="5">
    <location>
        <begin position="143"/>
        <end position="153"/>
    </location>
</feature>
<dbReference type="GeneID" id="109428053"/>
<evidence type="ECO:0000313" key="8">
    <source>
        <dbReference type="Proteomes" id="UP000069940"/>
    </source>
</evidence>
<feature type="domain" description="BZIP" evidence="6">
    <location>
        <begin position="209"/>
        <end position="272"/>
    </location>
</feature>
<feature type="compositionally biased region" description="Low complexity" evidence="5">
    <location>
        <begin position="80"/>
        <end position="100"/>
    </location>
</feature>
<evidence type="ECO:0000256" key="1">
    <source>
        <dbReference type="ARBA" id="ARBA00023015"/>
    </source>
</evidence>
<dbReference type="InterPro" id="IPR004827">
    <property type="entry name" value="bZIP"/>
</dbReference>
<evidence type="ECO:0000313" key="7">
    <source>
        <dbReference type="EnsemblMetazoa" id="AALFPA23_017490.P25516"/>
    </source>
</evidence>
<feature type="region of interest" description="Disordered" evidence="5">
    <location>
        <begin position="370"/>
        <end position="402"/>
    </location>
</feature>
<evidence type="ECO:0000256" key="3">
    <source>
        <dbReference type="ARBA" id="ARBA00023163"/>
    </source>
</evidence>
<keyword evidence="1" id="KW-0805">Transcription regulation</keyword>
<dbReference type="EnsemblMetazoa" id="AALFPA23_017490.R25516">
    <property type="protein sequence ID" value="AALFPA23_017490.P25516"/>
    <property type="gene ID" value="AALFPA23_017490"/>
</dbReference>
<dbReference type="Pfam" id="PF00170">
    <property type="entry name" value="bZIP_1"/>
    <property type="match status" value="1"/>
</dbReference>
<sequence>MYNSNLSLTVPPLLGIDGGVCTTPRTPEILNSLMAMTNPLEYSYPCPATTQANNTTTAAAASTGVLGSNPCAVAGSQQVSQASHDSHSNSSDSPLDSPAAGHRKTPSVQQTRSQLIKAGVKLLIQSKRKHSGCDSSDGNESSSGGGGAGGGRARGTSGAPQSKKRRDTDNMTSEDDVDSLLANNNSMGGGGPGSASSPRSVTGLTPDDEDRRRRRRERNKIAATKCRLKKRERTVNLVNESETLDAQNKDLKQQMADLENQRRKLIEVLQAHGPSCVHQNGYQPLPSLSTITNNNCKYLNDLNFLDSSADEIKYSECLKSGGELGDFSKQDNVLPPGYCKLSPTEVNYATPTDVMAMNSFAESLKSEYIPANQTKPARAKPGPKPRQKAAKRSIPVTSTTTTVTESLPSIPVTLPSADCILKSELIDTSSPYTTVQSADRFLFENSLDLYNNNNNDSNTLDGHHTNDSDKLASLAAKDNTSNALLEFSASFDTIKPSDYGLLPTHQHLSNQLPHLHQQHQPQQQQQQQCHLQQSLGTLQLHQQPLQHHNLHQQLLSQSNVSGLLGGTSIVTNDFLIMPNDDSEFTDLDSGITSYASINGGCLA</sequence>
<organism evidence="7 8">
    <name type="scientific">Aedes albopictus</name>
    <name type="common">Asian tiger mosquito</name>
    <name type="synonym">Stegomyia albopicta</name>
    <dbReference type="NCBI Taxonomy" id="7160"/>
    <lineage>
        <taxon>Eukaryota</taxon>
        <taxon>Metazoa</taxon>
        <taxon>Ecdysozoa</taxon>
        <taxon>Arthropoda</taxon>
        <taxon>Hexapoda</taxon>
        <taxon>Insecta</taxon>
        <taxon>Pterygota</taxon>
        <taxon>Neoptera</taxon>
        <taxon>Endopterygota</taxon>
        <taxon>Diptera</taxon>
        <taxon>Nematocera</taxon>
        <taxon>Culicoidea</taxon>
        <taxon>Culicidae</taxon>
        <taxon>Culicinae</taxon>
        <taxon>Aedini</taxon>
        <taxon>Aedes</taxon>
        <taxon>Stegomyia</taxon>
    </lineage>
</organism>
<reference evidence="7" key="2">
    <citation type="submission" date="2025-05" db="UniProtKB">
        <authorList>
            <consortium name="EnsemblMetazoa"/>
        </authorList>
    </citation>
    <scope>IDENTIFICATION</scope>
    <source>
        <strain evidence="7">Foshan</strain>
    </source>
</reference>
<dbReference type="PANTHER" id="PTHR23351:SF24">
    <property type="entry name" value="ACTIVATING TRANSCRIPTION FACTOR 3-RELATED"/>
    <property type="match status" value="1"/>
</dbReference>
<evidence type="ECO:0000256" key="4">
    <source>
        <dbReference type="SAM" id="Coils"/>
    </source>
</evidence>
<proteinExistence type="predicted"/>
<evidence type="ECO:0000259" key="6">
    <source>
        <dbReference type="PROSITE" id="PS50217"/>
    </source>
</evidence>
<evidence type="ECO:0000256" key="2">
    <source>
        <dbReference type="ARBA" id="ARBA00023125"/>
    </source>
</evidence>
<keyword evidence="2" id="KW-0238">DNA-binding</keyword>
<accession>A0ABM1ZDI1</accession>
<keyword evidence="4" id="KW-0175">Coiled coil</keyword>
<feature type="compositionally biased region" description="Basic residues" evidence="5">
    <location>
        <begin position="377"/>
        <end position="391"/>
    </location>
</feature>
<dbReference type="PRINTS" id="PR00042">
    <property type="entry name" value="LEUZIPPRFOS"/>
</dbReference>
<name>A0ABM1ZDI1_AEDAL</name>
<dbReference type="SMART" id="SM00338">
    <property type="entry name" value="BRLZ"/>
    <property type="match status" value="1"/>
</dbReference>
<feature type="region of interest" description="Disordered" evidence="5">
    <location>
        <begin position="74"/>
        <end position="112"/>
    </location>
</feature>
<dbReference type="Proteomes" id="UP000069940">
    <property type="component" value="Unassembled WGS sequence"/>
</dbReference>
<dbReference type="RefSeq" id="XP_062712005.1">
    <property type="nucleotide sequence ID" value="XM_062856021.1"/>
</dbReference>
<feature type="compositionally biased region" description="Low complexity" evidence="5">
    <location>
        <begin position="133"/>
        <end position="142"/>
    </location>
</feature>
<protein>
    <recommendedName>
        <fullName evidence="6">BZIP domain-containing protein</fullName>
    </recommendedName>
</protein>
<reference evidence="8" key="1">
    <citation type="journal article" date="2015" name="Proc. Natl. Acad. Sci. U.S.A.">
        <title>Genome sequence of the Asian Tiger mosquito, Aedes albopictus, reveals insights into its biology, genetics, and evolution.</title>
        <authorList>
            <person name="Chen X.G."/>
            <person name="Jiang X."/>
            <person name="Gu J."/>
            <person name="Xu M."/>
            <person name="Wu Y."/>
            <person name="Deng Y."/>
            <person name="Zhang C."/>
            <person name="Bonizzoni M."/>
            <person name="Dermauw W."/>
            <person name="Vontas J."/>
            <person name="Armbruster P."/>
            <person name="Huang X."/>
            <person name="Yang Y."/>
            <person name="Zhang H."/>
            <person name="He W."/>
            <person name="Peng H."/>
            <person name="Liu Y."/>
            <person name="Wu K."/>
            <person name="Chen J."/>
            <person name="Lirakis M."/>
            <person name="Topalis P."/>
            <person name="Van Leeuwen T."/>
            <person name="Hall A.B."/>
            <person name="Jiang X."/>
            <person name="Thorpe C."/>
            <person name="Mueller R.L."/>
            <person name="Sun C."/>
            <person name="Waterhouse R.M."/>
            <person name="Yan G."/>
            <person name="Tu Z.J."/>
            <person name="Fang X."/>
            <person name="James A.A."/>
        </authorList>
    </citation>
    <scope>NUCLEOTIDE SEQUENCE [LARGE SCALE GENOMIC DNA]</scope>
    <source>
        <strain evidence="8">Foshan</strain>
    </source>
</reference>
<keyword evidence="3" id="KW-0804">Transcription</keyword>
<evidence type="ECO:0000256" key="5">
    <source>
        <dbReference type="SAM" id="MobiDB-lite"/>
    </source>
</evidence>
<keyword evidence="8" id="KW-1185">Reference proteome</keyword>
<feature type="coiled-coil region" evidence="4">
    <location>
        <begin position="241"/>
        <end position="271"/>
    </location>
</feature>
<dbReference type="SUPFAM" id="SSF57959">
    <property type="entry name" value="Leucine zipper domain"/>
    <property type="match status" value="1"/>
</dbReference>
<feature type="region of interest" description="Disordered" evidence="5">
    <location>
        <begin position="126"/>
        <end position="221"/>
    </location>
</feature>